<dbReference type="AlphaFoldDB" id="K6XFH3"/>
<dbReference type="CDD" id="cd06587">
    <property type="entry name" value="VOC"/>
    <property type="match status" value="1"/>
</dbReference>
<dbReference type="InterPro" id="IPR004360">
    <property type="entry name" value="Glyas_Fos-R_dOase_dom"/>
</dbReference>
<evidence type="ECO:0000313" key="4">
    <source>
        <dbReference type="Proteomes" id="UP000008366"/>
    </source>
</evidence>
<sequence>MTGITGIKLIKLPVRDLRASARWYHRVFGATPVLEFADIEDGVVRGLAMDLPGLPDGLALRESPGHAAGVSGFNLAVWSVTGEADIDAWMQRLDQLGVDHSPKILATTGWLLLFSDPDGIEHHVYTSEPHGIDRSDEPRAGRPARVAEWV</sequence>
<dbReference type="SUPFAM" id="SSF54593">
    <property type="entry name" value="Glyoxalase/Bleomycin resistance protein/Dihydroxybiphenyl dioxygenase"/>
    <property type="match status" value="1"/>
</dbReference>
<dbReference type="Pfam" id="PF00903">
    <property type="entry name" value="Glyoxalase"/>
    <property type="match status" value="1"/>
</dbReference>
<dbReference type="OrthoDB" id="317332at2"/>
<evidence type="ECO:0000256" key="1">
    <source>
        <dbReference type="SAM" id="MobiDB-lite"/>
    </source>
</evidence>
<feature type="compositionally biased region" description="Basic and acidic residues" evidence="1">
    <location>
        <begin position="126"/>
        <end position="140"/>
    </location>
</feature>
<dbReference type="InterPro" id="IPR029068">
    <property type="entry name" value="Glyas_Bleomycin-R_OHBP_Dase"/>
</dbReference>
<dbReference type="Gene3D" id="3.10.180.10">
    <property type="entry name" value="2,3-Dihydroxybiphenyl 1,2-Dioxygenase, domain 1"/>
    <property type="match status" value="1"/>
</dbReference>
<reference evidence="3 4" key="1">
    <citation type="submission" date="2012-08" db="EMBL/GenBank/DDBJ databases">
        <title>Whole genome shotgun sequence of Kineosphaera limosa NBRC 100340.</title>
        <authorList>
            <person name="Yoshida I."/>
            <person name="Isaki S."/>
            <person name="Hosoyama A."/>
            <person name="Tsuchikane K."/>
            <person name="Katsumata H."/>
            <person name="Ando Y."/>
            <person name="Ohji S."/>
            <person name="Hamada M."/>
            <person name="Tamura T."/>
            <person name="Yamazoe A."/>
            <person name="Yamazaki S."/>
            <person name="Fujita N."/>
        </authorList>
    </citation>
    <scope>NUCLEOTIDE SEQUENCE [LARGE SCALE GENOMIC DNA]</scope>
    <source>
        <strain evidence="3 4">NBRC 100340</strain>
    </source>
</reference>
<keyword evidence="4" id="KW-1185">Reference proteome</keyword>
<dbReference type="PROSITE" id="PS51819">
    <property type="entry name" value="VOC"/>
    <property type="match status" value="1"/>
</dbReference>
<feature type="region of interest" description="Disordered" evidence="1">
    <location>
        <begin position="126"/>
        <end position="150"/>
    </location>
</feature>
<evidence type="ECO:0000259" key="2">
    <source>
        <dbReference type="PROSITE" id="PS51819"/>
    </source>
</evidence>
<feature type="domain" description="VOC" evidence="2">
    <location>
        <begin position="6"/>
        <end position="127"/>
    </location>
</feature>
<comment type="caution">
    <text evidence="3">The sequence shown here is derived from an EMBL/GenBank/DDBJ whole genome shotgun (WGS) entry which is preliminary data.</text>
</comment>
<accession>K6XFH3</accession>
<dbReference type="InterPro" id="IPR037523">
    <property type="entry name" value="VOC_core"/>
</dbReference>
<evidence type="ECO:0000313" key="3">
    <source>
        <dbReference type="EMBL" id="GAB97599.1"/>
    </source>
</evidence>
<dbReference type="RefSeq" id="WP_006594131.1">
    <property type="nucleotide sequence ID" value="NZ_BAHD01000075.1"/>
</dbReference>
<dbReference type="EMBL" id="BAHD01000075">
    <property type="protein sequence ID" value="GAB97599.1"/>
    <property type="molecule type" value="Genomic_DNA"/>
</dbReference>
<dbReference type="Proteomes" id="UP000008366">
    <property type="component" value="Unassembled WGS sequence"/>
</dbReference>
<proteinExistence type="predicted"/>
<protein>
    <recommendedName>
        <fullName evidence="2">VOC domain-containing protein</fullName>
    </recommendedName>
</protein>
<dbReference type="STRING" id="1184609.KILIM_075_00180"/>
<dbReference type="eggNOG" id="COG0346">
    <property type="taxonomic scope" value="Bacteria"/>
</dbReference>
<gene>
    <name evidence="3" type="ORF">KILIM_075_00180</name>
</gene>
<name>K6XFH3_9MICO</name>
<organism evidence="3 4">
    <name type="scientific">Kineosphaera limosa NBRC 100340</name>
    <dbReference type="NCBI Taxonomy" id="1184609"/>
    <lineage>
        <taxon>Bacteria</taxon>
        <taxon>Bacillati</taxon>
        <taxon>Actinomycetota</taxon>
        <taxon>Actinomycetes</taxon>
        <taxon>Micrococcales</taxon>
        <taxon>Dermatophilaceae</taxon>
        <taxon>Kineosphaera</taxon>
    </lineage>
</organism>